<gene>
    <name evidence="1" type="ORF">DSO57_1037045</name>
</gene>
<dbReference type="EMBL" id="QTSX02003220">
    <property type="protein sequence ID" value="KAJ9071423.1"/>
    <property type="molecule type" value="Genomic_DNA"/>
</dbReference>
<keyword evidence="2" id="KW-1185">Reference proteome</keyword>
<dbReference type="Proteomes" id="UP001165960">
    <property type="component" value="Unassembled WGS sequence"/>
</dbReference>
<proteinExistence type="predicted"/>
<comment type="caution">
    <text evidence="1">The sequence shown here is derived from an EMBL/GenBank/DDBJ whole genome shotgun (WGS) entry which is preliminary data.</text>
</comment>
<evidence type="ECO:0000313" key="2">
    <source>
        <dbReference type="Proteomes" id="UP001165960"/>
    </source>
</evidence>
<organism evidence="1 2">
    <name type="scientific">Entomophthora muscae</name>
    <dbReference type="NCBI Taxonomy" id="34485"/>
    <lineage>
        <taxon>Eukaryota</taxon>
        <taxon>Fungi</taxon>
        <taxon>Fungi incertae sedis</taxon>
        <taxon>Zoopagomycota</taxon>
        <taxon>Entomophthoromycotina</taxon>
        <taxon>Entomophthoromycetes</taxon>
        <taxon>Entomophthorales</taxon>
        <taxon>Entomophthoraceae</taxon>
        <taxon>Entomophthora</taxon>
    </lineage>
</organism>
<accession>A0ACC2T9S3</accession>
<evidence type="ECO:0000313" key="1">
    <source>
        <dbReference type="EMBL" id="KAJ9071423.1"/>
    </source>
</evidence>
<name>A0ACC2T9S3_9FUNG</name>
<sequence length="401" mass="46024">MFGGMWTQPSIVSSSLIGKSKWKMKQQSLHFILQQDTSKDNGVYRIVTRSFPTYIVAKSEDVLEVLEHFRYLHEEFLEEIQPKKPRELIRQLKAYYSDFPVYVEPQPGVLSEAATKLSEHIERPLSCHYTPEELDRYSRDSDSESSPRNSWAQLDPVMDSEPNHSFVDNPSLSLSTFGTLIDDIHDSLSADNITSFFAIPHFLKLFVGKSKYWVYPFNAHTLLLSPDECYEDKTPKDSEEYAKQMDGVNTNRKSVVCTVLFSLLLRFCSFDLFLFLVFSFALLVLYLVADHPNPSSPNYFTFFDDSTSMLSSISFKTDPQLFHHANDTQFTLPDNYESTSESKSVRSFKDDPLLFHQTILPDDYPPSIANRRLSLKAINSIISPAPRNLPANAQRNREAFV</sequence>
<reference evidence="1" key="1">
    <citation type="submission" date="2022-04" db="EMBL/GenBank/DDBJ databases">
        <title>Genome of the entomopathogenic fungus Entomophthora muscae.</title>
        <authorList>
            <person name="Elya C."/>
            <person name="Lovett B.R."/>
            <person name="Lee E."/>
            <person name="Macias A.M."/>
            <person name="Hajek A.E."/>
            <person name="De Bivort B.L."/>
            <person name="Kasson M.T."/>
            <person name="De Fine Licht H.H."/>
            <person name="Stajich J.E."/>
        </authorList>
    </citation>
    <scope>NUCLEOTIDE SEQUENCE</scope>
    <source>
        <strain evidence="1">Berkeley</strain>
    </source>
</reference>
<protein>
    <submittedName>
        <fullName evidence="1">Uncharacterized protein</fullName>
    </submittedName>
</protein>